<evidence type="ECO:0000256" key="5">
    <source>
        <dbReference type="SAM" id="SignalP"/>
    </source>
</evidence>
<dbReference type="InterPro" id="IPR038479">
    <property type="entry name" value="Transthyretin-like_sf"/>
</dbReference>
<evidence type="ECO:0008006" key="8">
    <source>
        <dbReference type="Google" id="ProtNLM"/>
    </source>
</evidence>
<feature type="signal peptide" evidence="5">
    <location>
        <begin position="1"/>
        <end position="15"/>
    </location>
</feature>
<gene>
    <name evidence="6" type="ORF">MSPICULIGERA_LOCUS5416</name>
</gene>
<name>A0AA36FYI7_9BILA</name>
<dbReference type="Pfam" id="PF01060">
    <property type="entry name" value="TTR-52"/>
    <property type="match status" value="1"/>
</dbReference>
<proteinExistence type="inferred from homology"/>
<protein>
    <recommendedName>
        <fullName evidence="8">Transthyretin-like family protein</fullName>
    </recommendedName>
</protein>
<dbReference type="GO" id="GO:0005576">
    <property type="term" value="C:extracellular region"/>
    <property type="evidence" value="ECO:0007669"/>
    <property type="project" value="UniProtKB-SubCell"/>
</dbReference>
<evidence type="ECO:0000313" key="7">
    <source>
        <dbReference type="Proteomes" id="UP001177023"/>
    </source>
</evidence>
<dbReference type="EMBL" id="CATQJA010001331">
    <property type="protein sequence ID" value="CAJ0566831.1"/>
    <property type="molecule type" value="Genomic_DNA"/>
</dbReference>
<dbReference type="Proteomes" id="UP001177023">
    <property type="component" value="Unassembled WGS sequence"/>
</dbReference>
<keyword evidence="3" id="KW-0964">Secreted</keyword>
<accession>A0AA36FYI7</accession>
<keyword evidence="7" id="KW-1185">Reference proteome</keyword>
<dbReference type="Gene3D" id="2.60.40.3330">
    <property type="match status" value="1"/>
</dbReference>
<comment type="similarity">
    <text evidence="2">Belongs to the nematode transthyretin-like family.</text>
</comment>
<dbReference type="GO" id="GO:0009986">
    <property type="term" value="C:cell surface"/>
    <property type="evidence" value="ECO:0007669"/>
    <property type="project" value="InterPro"/>
</dbReference>
<reference evidence="6" key="1">
    <citation type="submission" date="2023-06" db="EMBL/GenBank/DDBJ databases">
        <authorList>
            <person name="Delattre M."/>
        </authorList>
    </citation>
    <scope>NUCLEOTIDE SEQUENCE</scope>
    <source>
        <strain evidence="6">AF72</strain>
    </source>
</reference>
<evidence type="ECO:0000256" key="1">
    <source>
        <dbReference type="ARBA" id="ARBA00004613"/>
    </source>
</evidence>
<dbReference type="InterPro" id="IPR001534">
    <property type="entry name" value="Transthyretin-like"/>
</dbReference>
<keyword evidence="4 5" id="KW-0732">Signal</keyword>
<sequence length="129" mass="14401">MKLLILAALLGITLAKVSNITVKGIAVCNKKRVPGLKIELMEEDGVSLDDKLATVNTDDQGNFNVFGKDDEWGTIEPYLFIYHKCRVKKEGCWTRTRYEVPQAKINGVYDMTYVTLDVAQADEKAVNCA</sequence>
<comment type="subcellular location">
    <subcellularLocation>
        <location evidence="1">Secreted</location>
    </subcellularLocation>
</comment>
<organism evidence="6 7">
    <name type="scientific">Mesorhabditis spiculigera</name>
    <dbReference type="NCBI Taxonomy" id="96644"/>
    <lineage>
        <taxon>Eukaryota</taxon>
        <taxon>Metazoa</taxon>
        <taxon>Ecdysozoa</taxon>
        <taxon>Nematoda</taxon>
        <taxon>Chromadorea</taxon>
        <taxon>Rhabditida</taxon>
        <taxon>Rhabditina</taxon>
        <taxon>Rhabditomorpha</taxon>
        <taxon>Rhabditoidea</taxon>
        <taxon>Rhabditidae</taxon>
        <taxon>Mesorhabditinae</taxon>
        <taxon>Mesorhabditis</taxon>
    </lineage>
</organism>
<feature type="chain" id="PRO_5041421429" description="Transthyretin-like family protein" evidence="5">
    <location>
        <begin position="16"/>
        <end position="129"/>
    </location>
</feature>
<evidence type="ECO:0000256" key="4">
    <source>
        <dbReference type="ARBA" id="ARBA00022729"/>
    </source>
</evidence>
<evidence type="ECO:0000256" key="2">
    <source>
        <dbReference type="ARBA" id="ARBA00010112"/>
    </source>
</evidence>
<dbReference type="PANTHER" id="PTHR21700">
    <property type="entry name" value="TRANSTHYRETIN-LIKE FAMILY PROTEIN-RELATED"/>
    <property type="match status" value="1"/>
</dbReference>
<dbReference type="PANTHER" id="PTHR21700:SF30">
    <property type="entry name" value="TRANSTHYRETIN-LIKE FAMILY PROTEIN"/>
    <property type="match status" value="1"/>
</dbReference>
<feature type="non-terminal residue" evidence="6">
    <location>
        <position position="1"/>
    </location>
</feature>
<comment type="caution">
    <text evidence="6">The sequence shown here is derived from an EMBL/GenBank/DDBJ whole genome shotgun (WGS) entry which is preliminary data.</text>
</comment>
<dbReference type="AlphaFoldDB" id="A0AA36FYI7"/>
<evidence type="ECO:0000313" key="6">
    <source>
        <dbReference type="EMBL" id="CAJ0566831.1"/>
    </source>
</evidence>
<evidence type="ECO:0000256" key="3">
    <source>
        <dbReference type="ARBA" id="ARBA00022525"/>
    </source>
</evidence>